<evidence type="ECO:0000313" key="3">
    <source>
        <dbReference type="Proteomes" id="UP000077266"/>
    </source>
</evidence>
<evidence type="ECO:0000259" key="1">
    <source>
        <dbReference type="Pfam" id="PF00646"/>
    </source>
</evidence>
<dbReference type="InterPro" id="IPR036047">
    <property type="entry name" value="F-box-like_dom_sf"/>
</dbReference>
<dbReference type="Proteomes" id="UP000077266">
    <property type="component" value="Unassembled WGS sequence"/>
</dbReference>
<name>A0A165MM55_EXIGL</name>
<dbReference type="Pfam" id="PF00646">
    <property type="entry name" value="F-box"/>
    <property type="match status" value="1"/>
</dbReference>
<gene>
    <name evidence="2" type="ORF">EXIGLDRAFT_746097</name>
</gene>
<dbReference type="Gene3D" id="1.20.1280.50">
    <property type="match status" value="1"/>
</dbReference>
<feature type="domain" description="F-box" evidence="1">
    <location>
        <begin position="4"/>
        <end position="26"/>
    </location>
</feature>
<dbReference type="InterPro" id="IPR001810">
    <property type="entry name" value="F-box_dom"/>
</dbReference>
<dbReference type="AlphaFoldDB" id="A0A165MM55"/>
<reference evidence="2 3" key="1">
    <citation type="journal article" date="2016" name="Mol. Biol. Evol.">
        <title>Comparative Genomics of Early-Diverging Mushroom-Forming Fungi Provides Insights into the Origins of Lignocellulose Decay Capabilities.</title>
        <authorList>
            <person name="Nagy L.G."/>
            <person name="Riley R."/>
            <person name="Tritt A."/>
            <person name="Adam C."/>
            <person name="Daum C."/>
            <person name="Floudas D."/>
            <person name="Sun H."/>
            <person name="Yadav J.S."/>
            <person name="Pangilinan J."/>
            <person name="Larsson K.H."/>
            <person name="Matsuura K."/>
            <person name="Barry K."/>
            <person name="Labutti K."/>
            <person name="Kuo R."/>
            <person name="Ohm R.A."/>
            <person name="Bhattacharya S.S."/>
            <person name="Shirouzu T."/>
            <person name="Yoshinaga Y."/>
            <person name="Martin F.M."/>
            <person name="Grigoriev I.V."/>
            <person name="Hibbett D.S."/>
        </authorList>
    </citation>
    <scope>NUCLEOTIDE SEQUENCE [LARGE SCALE GENOMIC DNA]</scope>
    <source>
        <strain evidence="2 3">HHB12029</strain>
    </source>
</reference>
<sequence>MCGVFDHLDLPDRITASHVCSNWRGILLEASHLWAGITSLNQAPRVLASRLARVPLGVPMQLAVKANPKRYEEVLLALRERVPDLRTLWLRVDGVDDCDIPVLGAALSQPAPLLTHLSIIIGRATTRIGWNAVPLLANDAPRLHSLKYWGTRSSLGDWALGSQIRHVLFSEPFTTLGSLHSVFNLFNHAETLGIEIDDWEEPTSPITSPIALPDTLKALALMSNSNHVDPREVLRFIPHEDIPVLCIGFRTAPRVTASASVELITEVTTALGQSINSLCLYSDSVLDDYKDVDVFLDTFDGKHKRIILRTSFSLRHAVDSYRNLNQLIMGEVLLPEGSEVYEVPHLRTLGVTLLEDALQTSRGHDSLFLLETRSTPVLSCPRLENVLFSSISEQITILAPEMISAFLQWHVAYKNPPVLGLSGVEIVQNNVFEVVALLALVSDIQAPSPADMPSRSMSAEGLPDVKHLLSWSHEMDN</sequence>
<evidence type="ECO:0000313" key="2">
    <source>
        <dbReference type="EMBL" id="KZV99471.1"/>
    </source>
</evidence>
<dbReference type="OrthoDB" id="3172239at2759"/>
<keyword evidence="3" id="KW-1185">Reference proteome</keyword>
<protein>
    <recommendedName>
        <fullName evidence="1">F-box domain-containing protein</fullName>
    </recommendedName>
</protein>
<dbReference type="EMBL" id="KV425909">
    <property type="protein sequence ID" value="KZV99471.1"/>
    <property type="molecule type" value="Genomic_DNA"/>
</dbReference>
<proteinExistence type="predicted"/>
<organism evidence="2 3">
    <name type="scientific">Exidia glandulosa HHB12029</name>
    <dbReference type="NCBI Taxonomy" id="1314781"/>
    <lineage>
        <taxon>Eukaryota</taxon>
        <taxon>Fungi</taxon>
        <taxon>Dikarya</taxon>
        <taxon>Basidiomycota</taxon>
        <taxon>Agaricomycotina</taxon>
        <taxon>Agaricomycetes</taxon>
        <taxon>Auriculariales</taxon>
        <taxon>Exidiaceae</taxon>
        <taxon>Exidia</taxon>
    </lineage>
</organism>
<accession>A0A165MM55</accession>
<dbReference type="InParanoid" id="A0A165MM55"/>
<dbReference type="SUPFAM" id="SSF81383">
    <property type="entry name" value="F-box domain"/>
    <property type="match status" value="1"/>
</dbReference>